<dbReference type="STRING" id="1414854.GQ61_02415"/>
<dbReference type="FunFam" id="2.40.110.10:FF:000008">
    <property type="entry name" value="Glutaryl-CoA dehydrogenase, mitochondrial"/>
    <property type="match status" value="1"/>
</dbReference>
<dbReference type="InterPro" id="IPR037069">
    <property type="entry name" value="AcylCoA_DH/ox_N_sf"/>
</dbReference>
<name>A0A1W6N3B6_9PROT</name>
<dbReference type="GO" id="GO:0033539">
    <property type="term" value="P:fatty acid beta-oxidation using acyl-CoA dehydrogenase"/>
    <property type="evidence" value="ECO:0007669"/>
    <property type="project" value="TreeGrafter"/>
</dbReference>
<dbReference type="GO" id="GO:0046949">
    <property type="term" value="P:fatty-acyl-CoA biosynthetic process"/>
    <property type="evidence" value="ECO:0007669"/>
    <property type="project" value="TreeGrafter"/>
</dbReference>
<dbReference type="GO" id="GO:0050660">
    <property type="term" value="F:flavin adenine dinucleotide binding"/>
    <property type="evidence" value="ECO:0007669"/>
    <property type="project" value="InterPro"/>
</dbReference>
<evidence type="ECO:0000313" key="12">
    <source>
        <dbReference type="Proteomes" id="UP000237351"/>
    </source>
</evidence>
<feature type="domain" description="Acyl-CoA oxidase/dehydrogenase middle" evidence="9">
    <location>
        <begin position="131"/>
        <end position="221"/>
    </location>
</feature>
<dbReference type="KEGG" id="naf:GQ61_02415"/>
<dbReference type="AlphaFoldDB" id="A0A1W6N3B6"/>
<dbReference type="EMBL" id="CP008743">
    <property type="protein sequence ID" value="ARN84370.1"/>
    <property type="molecule type" value="Genomic_DNA"/>
</dbReference>
<dbReference type="Pfam" id="PF02770">
    <property type="entry name" value="Acyl-CoA_dh_M"/>
    <property type="match status" value="1"/>
</dbReference>
<evidence type="ECO:0000259" key="10">
    <source>
        <dbReference type="Pfam" id="PF02771"/>
    </source>
</evidence>
<dbReference type="PANTHER" id="PTHR42807:SF1">
    <property type="entry name" value="GLUTARYL-COA DEHYDROGENASE, MITOCHONDRIAL"/>
    <property type="match status" value="1"/>
</dbReference>
<dbReference type="InterPro" id="IPR009100">
    <property type="entry name" value="AcylCoA_DH/oxidase_NM_dom_sf"/>
</dbReference>
<sequence length="390" mass="43721">MTSHWSDLFSFESELKEEEHILRDTARRFAQEKLMPRILEAHRHETFDPYVLEELGALGFLGMTLKTDTEPGASYISYGLVAQELERVDSSYRSLLSVQSSLVMGAISAFGSEEHCQKYLPGLRQGKRVGCFGLTEPNHGSDPNHMESTAQKTPHGWKLKGAKTWITNSPIADILIVWAKDEKGEIRGFILEKNMKGLSTPKIEGKFSLRASITGSIFMDDIMVGEEQLLPKTQGLKSVLNCLNNARYSIAWGVLGSAEFCWHQVRQYVLERKQFGRPLASNQLIQMKLAHMQTEILIAREATLRAGRLKDEGQCSPELISLLKRNNCTKALDIARLARDMHGANGISDEYHIIRHVLNLEAVNTYEGTADIHGLILGKDQTNISAFGEH</sequence>
<organism evidence="11 12">
    <name type="scientific">Candidatus Nucleicultrix amoebiphila FS5</name>
    <dbReference type="NCBI Taxonomy" id="1414854"/>
    <lineage>
        <taxon>Bacteria</taxon>
        <taxon>Pseudomonadati</taxon>
        <taxon>Pseudomonadota</taxon>
        <taxon>Alphaproteobacteria</taxon>
        <taxon>Holosporales</taxon>
        <taxon>Candidatus Nucleicultricaceae</taxon>
        <taxon>Candidatus Nucleicultrix</taxon>
    </lineage>
</organism>
<dbReference type="InterPro" id="IPR006091">
    <property type="entry name" value="Acyl-CoA_Oxase/DH_mid-dom"/>
</dbReference>
<protein>
    <submittedName>
        <fullName evidence="11">Acyl-CoA dehydrogenase</fullName>
    </submittedName>
</protein>
<dbReference type="CDD" id="cd01151">
    <property type="entry name" value="GCD"/>
    <property type="match status" value="1"/>
</dbReference>
<comment type="similarity">
    <text evidence="2 7">Belongs to the acyl-CoA dehydrogenase family.</text>
</comment>
<dbReference type="InterPro" id="IPR009075">
    <property type="entry name" value="AcylCo_DH/oxidase_C"/>
</dbReference>
<evidence type="ECO:0000256" key="1">
    <source>
        <dbReference type="ARBA" id="ARBA00001974"/>
    </source>
</evidence>
<evidence type="ECO:0000256" key="3">
    <source>
        <dbReference type="ARBA" id="ARBA00022630"/>
    </source>
</evidence>
<dbReference type="Pfam" id="PF02771">
    <property type="entry name" value="Acyl-CoA_dh_N"/>
    <property type="match status" value="1"/>
</dbReference>
<proteinExistence type="inferred from homology"/>
<keyword evidence="4 7" id="KW-0274">FAD</keyword>
<accession>A0A1W6N3B6</accession>
<keyword evidence="6 7" id="KW-0560">Oxidoreductase</keyword>
<dbReference type="InterPro" id="IPR046373">
    <property type="entry name" value="Acyl-CoA_Oxase/DH_mid-dom_sf"/>
</dbReference>
<dbReference type="Gene3D" id="1.20.140.10">
    <property type="entry name" value="Butyryl-CoA Dehydrogenase, subunit A, domain 3"/>
    <property type="match status" value="1"/>
</dbReference>
<keyword evidence="12" id="KW-1185">Reference proteome</keyword>
<dbReference type="Gene3D" id="2.40.110.10">
    <property type="entry name" value="Butyryl-CoA Dehydrogenase, subunit A, domain 2"/>
    <property type="match status" value="1"/>
</dbReference>
<evidence type="ECO:0000256" key="2">
    <source>
        <dbReference type="ARBA" id="ARBA00009347"/>
    </source>
</evidence>
<evidence type="ECO:0000313" key="11">
    <source>
        <dbReference type="EMBL" id="ARN84370.1"/>
    </source>
</evidence>
<keyword evidence="3 7" id="KW-0285">Flavoprotein</keyword>
<dbReference type="GO" id="GO:0000062">
    <property type="term" value="F:fatty-acyl-CoA binding"/>
    <property type="evidence" value="ECO:0007669"/>
    <property type="project" value="TreeGrafter"/>
</dbReference>
<evidence type="ECO:0000256" key="7">
    <source>
        <dbReference type="RuleBase" id="RU362125"/>
    </source>
</evidence>
<evidence type="ECO:0000256" key="6">
    <source>
        <dbReference type="ARBA" id="ARBA00023002"/>
    </source>
</evidence>
<dbReference type="SUPFAM" id="SSF47203">
    <property type="entry name" value="Acyl-CoA dehydrogenase C-terminal domain-like"/>
    <property type="match status" value="1"/>
</dbReference>
<dbReference type="InterPro" id="IPR052033">
    <property type="entry name" value="Glutaryl-CoA_DH_mitochondrial"/>
</dbReference>
<dbReference type="SUPFAM" id="SSF56645">
    <property type="entry name" value="Acyl-CoA dehydrogenase NM domain-like"/>
    <property type="match status" value="1"/>
</dbReference>
<dbReference type="RefSeq" id="WP_085783756.1">
    <property type="nucleotide sequence ID" value="NZ_CP008743.1"/>
</dbReference>
<evidence type="ECO:0000256" key="5">
    <source>
        <dbReference type="ARBA" id="ARBA00022946"/>
    </source>
</evidence>
<dbReference type="FunFam" id="1.10.540.10:FF:000026">
    <property type="entry name" value="Acyl-CoA dehydrogenase medium chain"/>
    <property type="match status" value="1"/>
</dbReference>
<dbReference type="Gene3D" id="1.10.540.10">
    <property type="entry name" value="Acyl-CoA dehydrogenase/oxidase, N-terminal domain"/>
    <property type="match status" value="1"/>
</dbReference>
<dbReference type="Proteomes" id="UP000237351">
    <property type="component" value="Chromosome"/>
</dbReference>
<dbReference type="PANTHER" id="PTHR42807">
    <property type="entry name" value="GLUTARYL-COA DEHYDROGENASE, MITOCHONDRIAL"/>
    <property type="match status" value="1"/>
</dbReference>
<evidence type="ECO:0000259" key="8">
    <source>
        <dbReference type="Pfam" id="PF00441"/>
    </source>
</evidence>
<dbReference type="InterPro" id="IPR036250">
    <property type="entry name" value="AcylCo_DH-like_C"/>
</dbReference>
<gene>
    <name evidence="11" type="ORF">GQ61_02415</name>
</gene>
<keyword evidence="5" id="KW-0809">Transit peptide</keyword>
<comment type="cofactor">
    <cofactor evidence="1 7">
        <name>FAD</name>
        <dbReference type="ChEBI" id="CHEBI:57692"/>
    </cofactor>
</comment>
<reference evidence="11 12" key="1">
    <citation type="submission" date="2014-06" db="EMBL/GenBank/DDBJ databases">
        <title>The genome of the endonuclear symbiont Nucleicultrix amoebiphila.</title>
        <authorList>
            <person name="Schulz F."/>
            <person name="Horn M."/>
        </authorList>
    </citation>
    <scope>NUCLEOTIDE SEQUENCE [LARGE SCALE GENOMIC DNA]</scope>
    <source>
        <strain evidence="11 12">FS5</strain>
    </source>
</reference>
<feature type="domain" description="Acyl-CoA dehydrogenase/oxidase N-terminal" evidence="10">
    <location>
        <begin position="17"/>
        <end position="126"/>
    </location>
</feature>
<dbReference type="GO" id="GO:0004361">
    <property type="term" value="F:glutaryl-CoA dehydrogenase activity"/>
    <property type="evidence" value="ECO:0007669"/>
    <property type="project" value="TreeGrafter"/>
</dbReference>
<dbReference type="OrthoDB" id="5510711at2"/>
<feature type="domain" description="Acyl-CoA dehydrogenase/oxidase C-terminal" evidence="8">
    <location>
        <begin position="234"/>
        <end position="379"/>
    </location>
</feature>
<evidence type="ECO:0000256" key="4">
    <source>
        <dbReference type="ARBA" id="ARBA00022827"/>
    </source>
</evidence>
<evidence type="ECO:0000259" key="9">
    <source>
        <dbReference type="Pfam" id="PF02770"/>
    </source>
</evidence>
<dbReference type="Pfam" id="PF00441">
    <property type="entry name" value="Acyl-CoA_dh_1"/>
    <property type="match status" value="1"/>
</dbReference>
<dbReference type="InterPro" id="IPR013786">
    <property type="entry name" value="AcylCoA_DH/ox_N"/>
</dbReference>